<proteinExistence type="predicted"/>
<dbReference type="Proteomes" id="UP001500456">
    <property type="component" value="Unassembled WGS sequence"/>
</dbReference>
<evidence type="ECO:0008006" key="4">
    <source>
        <dbReference type="Google" id="ProtNLM"/>
    </source>
</evidence>
<feature type="transmembrane region" description="Helical" evidence="1">
    <location>
        <begin position="231"/>
        <end position="250"/>
    </location>
</feature>
<accession>A0ABP7RSB7</accession>
<dbReference type="EMBL" id="BAAAZX010000012">
    <property type="protein sequence ID" value="GAA4001549.1"/>
    <property type="molecule type" value="Genomic_DNA"/>
</dbReference>
<feature type="transmembrane region" description="Helical" evidence="1">
    <location>
        <begin position="361"/>
        <end position="379"/>
    </location>
</feature>
<evidence type="ECO:0000313" key="2">
    <source>
        <dbReference type="EMBL" id="GAA4001549.1"/>
    </source>
</evidence>
<reference evidence="3" key="1">
    <citation type="journal article" date="2019" name="Int. J. Syst. Evol. Microbiol.">
        <title>The Global Catalogue of Microorganisms (GCM) 10K type strain sequencing project: providing services to taxonomists for standard genome sequencing and annotation.</title>
        <authorList>
            <consortium name="The Broad Institute Genomics Platform"/>
            <consortium name="The Broad Institute Genome Sequencing Center for Infectious Disease"/>
            <person name="Wu L."/>
            <person name="Ma J."/>
        </authorList>
    </citation>
    <scope>NUCLEOTIDE SEQUENCE [LARGE SCALE GENOMIC DNA]</scope>
    <source>
        <strain evidence="3">JCM 16924</strain>
    </source>
</reference>
<keyword evidence="1" id="KW-0812">Transmembrane</keyword>
<evidence type="ECO:0000313" key="3">
    <source>
        <dbReference type="Proteomes" id="UP001500456"/>
    </source>
</evidence>
<comment type="caution">
    <text evidence="2">The sequence shown here is derived from an EMBL/GenBank/DDBJ whole genome shotgun (WGS) entry which is preliminary data.</text>
</comment>
<keyword evidence="3" id="KW-1185">Reference proteome</keyword>
<protein>
    <recommendedName>
        <fullName evidence="4">Integral membrane protein</fullName>
    </recommendedName>
</protein>
<keyword evidence="1" id="KW-1133">Transmembrane helix</keyword>
<feature type="transmembrane region" description="Helical" evidence="1">
    <location>
        <begin position="191"/>
        <end position="211"/>
    </location>
</feature>
<organism evidence="2 3">
    <name type="scientific">Streptomyces plumbiresistens</name>
    <dbReference type="NCBI Taxonomy" id="511811"/>
    <lineage>
        <taxon>Bacteria</taxon>
        <taxon>Bacillati</taxon>
        <taxon>Actinomycetota</taxon>
        <taxon>Actinomycetes</taxon>
        <taxon>Kitasatosporales</taxon>
        <taxon>Streptomycetaceae</taxon>
        <taxon>Streptomyces</taxon>
    </lineage>
</organism>
<keyword evidence="1" id="KW-0472">Membrane</keyword>
<feature type="transmembrane region" description="Helical" evidence="1">
    <location>
        <begin position="385"/>
        <end position="405"/>
    </location>
</feature>
<feature type="transmembrane region" description="Helical" evidence="1">
    <location>
        <begin position="271"/>
        <end position="292"/>
    </location>
</feature>
<sequence length="428" mass="46662">MLVLAAVFAVLQLANVTGRDTPDTRNYLSYALSLGGDSKREAAAATIDYACAGRASAAYRRQKVDVVRFHAPDPRRRVVTECRATAWREVDARLRAGQRGGHTVPFSSARFMRIFEARPGYPVFLLPFVTVLGVTWGVWAASVVIAVAGGILAFLILRTLSVPVPLALTGQALYYVLPCGTTAMRPMTEGLLLALTLAAVWGCALVLHGHRARAGLVLVGGSLAGLFTVKHSQALFLGLCLAGAGAVIAVRRWRWRWRRRRRRGQAVGRDVMALAAVGGSAVVGSLLLAKVLHYPSASESVQDLLADHFTRPDRTRPWPEFLHLQANFWTEWLRRQLWQPLFSAALAVGAWGALRGRRRAFGGFLVAAGCTGILTQAAHPDITIWGDRLIVLAWLLPVVGVPLLLERVARERVTLPAQERAERAHTMG</sequence>
<feature type="transmembrane region" description="Helical" evidence="1">
    <location>
        <begin position="337"/>
        <end position="354"/>
    </location>
</feature>
<gene>
    <name evidence="2" type="ORF">GCM10022232_45050</name>
</gene>
<evidence type="ECO:0000256" key="1">
    <source>
        <dbReference type="SAM" id="Phobius"/>
    </source>
</evidence>
<name>A0ABP7RSB7_9ACTN</name>